<sequence>PATWDDMRMMWPNSVYIEFKRNSPRHLGQYENDVAARGAGPS</sequence>
<accession>A0A9N9HPJ4</accession>
<gene>
    <name evidence="1" type="ORF">AGERDE_LOCUS13447</name>
</gene>
<evidence type="ECO:0000313" key="1">
    <source>
        <dbReference type="EMBL" id="CAG8699687.1"/>
    </source>
</evidence>
<feature type="non-terminal residue" evidence="1">
    <location>
        <position position="1"/>
    </location>
</feature>
<name>A0A9N9HPJ4_9GLOM</name>
<dbReference type="AlphaFoldDB" id="A0A9N9HPJ4"/>
<reference evidence="1" key="1">
    <citation type="submission" date="2021-06" db="EMBL/GenBank/DDBJ databases">
        <authorList>
            <person name="Kallberg Y."/>
            <person name="Tangrot J."/>
            <person name="Rosling A."/>
        </authorList>
    </citation>
    <scope>NUCLEOTIDE SEQUENCE</scope>
    <source>
        <strain evidence="1">MT106</strain>
    </source>
</reference>
<protein>
    <submittedName>
        <fullName evidence="1">2530_t:CDS:1</fullName>
    </submittedName>
</protein>
<proteinExistence type="predicted"/>
<comment type="caution">
    <text evidence="1">The sequence shown here is derived from an EMBL/GenBank/DDBJ whole genome shotgun (WGS) entry which is preliminary data.</text>
</comment>
<keyword evidence="2" id="KW-1185">Reference proteome</keyword>
<dbReference type="EMBL" id="CAJVPL010017725">
    <property type="protein sequence ID" value="CAG8699687.1"/>
    <property type="molecule type" value="Genomic_DNA"/>
</dbReference>
<evidence type="ECO:0000313" key="2">
    <source>
        <dbReference type="Proteomes" id="UP000789831"/>
    </source>
</evidence>
<dbReference type="Proteomes" id="UP000789831">
    <property type="component" value="Unassembled WGS sequence"/>
</dbReference>
<organism evidence="1 2">
    <name type="scientific">Ambispora gerdemannii</name>
    <dbReference type="NCBI Taxonomy" id="144530"/>
    <lineage>
        <taxon>Eukaryota</taxon>
        <taxon>Fungi</taxon>
        <taxon>Fungi incertae sedis</taxon>
        <taxon>Mucoromycota</taxon>
        <taxon>Glomeromycotina</taxon>
        <taxon>Glomeromycetes</taxon>
        <taxon>Archaeosporales</taxon>
        <taxon>Ambisporaceae</taxon>
        <taxon>Ambispora</taxon>
    </lineage>
</organism>
<feature type="non-terminal residue" evidence="1">
    <location>
        <position position="42"/>
    </location>
</feature>